<gene>
    <name evidence="4" type="ORF">M422DRAFT_38503</name>
</gene>
<dbReference type="EMBL" id="KN837400">
    <property type="protein sequence ID" value="KIJ25754.1"/>
    <property type="molecule type" value="Genomic_DNA"/>
</dbReference>
<protein>
    <recommendedName>
        <fullName evidence="3">BZIP domain-containing protein</fullName>
    </recommendedName>
</protein>
<dbReference type="GO" id="GO:0003700">
    <property type="term" value="F:DNA-binding transcription factor activity"/>
    <property type="evidence" value="ECO:0007669"/>
    <property type="project" value="InterPro"/>
</dbReference>
<keyword evidence="5" id="KW-1185">Reference proteome</keyword>
<dbReference type="PROSITE" id="PS00036">
    <property type="entry name" value="BZIP_BASIC"/>
    <property type="match status" value="1"/>
</dbReference>
<dbReference type="Proteomes" id="UP000054279">
    <property type="component" value="Unassembled WGS sequence"/>
</dbReference>
<dbReference type="AlphaFoldDB" id="A0A0C9TV78"/>
<name>A0A0C9TV78_SPHS4</name>
<sequence>MDPYSSLALIHQHKQSAQDDVSLLSPTVPSHQGPASHHSPGEQVQAASMRRKKNADAQAAFRARRANYISSLEETVTSLEAVVLSLQDTCRETRNDADDLRRENTRLTSMMDSLKVAARDRERQWREFWQTKQQTLGLDDSVLSDMPPLGGVLHSFIMGSRPAYVDETYRYQNGCSEQYPLPPARELEPRYTGQFTASPDGTWLAGPFSNTRTPIADVHPSSSSSSDSPQTLSPNVQYISRFPVPGSEDTRMTLVSVNMANGSYDTNSLVQDYSDGYNNTRQFSDAERYAPRPRRAYSGPTHRSGDIYGADISQTDNEGFNGDAGVHDHRSRRHTVSHTPSHSPSSSPPPHDRDSRENSDPPMSNTLAMIKAQAFGSLRRSRAKPKKGAEAASKVAVDILNARGIGMGVQQPGDTRLPMKRKSSDLDDLDIHS</sequence>
<dbReference type="OrthoDB" id="2285533at2759"/>
<organism evidence="4 5">
    <name type="scientific">Sphaerobolus stellatus (strain SS14)</name>
    <dbReference type="NCBI Taxonomy" id="990650"/>
    <lineage>
        <taxon>Eukaryota</taxon>
        <taxon>Fungi</taxon>
        <taxon>Dikarya</taxon>
        <taxon>Basidiomycota</taxon>
        <taxon>Agaricomycotina</taxon>
        <taxon>Agaricomycetes</taxon>
        <taxon>Phallomycetidae</taxon>
        <taxon>Geastrales</taxon>
        <taxon>Sphaerobolaceae</taxon>
        <taxon>Sphaerobolus</taxon>
    </lineage>
</organism>
<feature type="region of interest" description="Disordered" evidence="2">
    <location>
        <begin position="406"/>
        <end position="433"/>
    </location>
</feature>
<dbReference type="SUPFAM" id="SSF57959">
    <property type="entry name" value="Leucine zipper domain"/>
    <property type="match status" value="1"/>
</dbReference>
<feature type="coiled-coil region" evidence="1">
    <location>
        <begin position="83"/>
        <end position="117"/>
    </location>
</feature>
<feature type="region of interest" description="Disordered" evidence="2">
    <location>
        <begin position="208"/>
        <end position="235"/>
    </location>
</feature>
<evidence type="ECO:0000313" key="5">
    <source>
        <dbReference type="Proteomes" id="UP000054279"/>
    </source>
</evidence>
<evidence type="ECO:0000259" key="3">
    <source>
        <dbReference type="PROSITE" id="PS00036"/>
    </source>
</evidence>
<dbReference type="HOGENOM" id="CLU_633357_0_0_1"/>
<accession>A0A0C9TV78</accession>
<dbReference type="InterPro" id="IPR046347">
    <property type="entry name" value="bZIP_sf"/>
</dbReference>
<evidence type="ECO:0000256" key="1">
    <source>
        <dbReference type="SAM" id="Coils"/>
    </source>
</evidence>
<feature type="region of interest" description="Disordered" evidence="2">
    <location>
        <begin position="270"/>
        <end position="364"/>
    </location>
</feature>
<feature type="region of interest" description="Disordered" evidence="2">
    <location>
        <begin position="1"/>
        <end position="56"/>
    </location>
</feature>
<reference evidence="4 5" key="1">
    <citation type="submission" date="2014-06" db="EMBL/GenBank/DDBJ databases">
        <title>Evolutionary Origins and Diversification of the Mycorrhizal Mutualists.</title>
        <authorList>
            <consortium name="DOE Joint Genome Institute"/>
            <consortium name="Mycorrhizal Genomics Consortium"/>
            <person name="Kohler A."/>
            <person name="Kuo A."/>
            <person name="Nagy L.G."/>
            <person name="Floudas D."/>
            <person name="Copeland A."/>
            <person name="Barry K.W."/>
            <person name="Cichocki N."/>
            <person name="Veneault-Fourrey C."/>
            <person name="LaButti K."/>
            <person name="Lindquist E.A."/>
            <person name="Lipzen A."/>
            <person name="Lundell T."/>
            <person name="Morin E."/>
            <person name="Murat C."/>
            <person name="Riley R."/>
            <person name="Ohm R."/>
            <person name="Sun H."/>
            <person name="Tunlid A."/>
            <person name="Henrissat B."/>
            <person name="Grigoriev I.V."/>
            <person name="Hibbett D.S."/>
            <person name="Martin F."/>
        </authorList>
    </citation>
    <scope>NUCLEOTIDE SEQUENCE [LARGE SCALE GENOMIC DNA]</scope>
    <source>
        <strain evidence="4 5">SS14</strain>
    </source>
</reference>
<dbReference type="InterPro" id="IPR004827">
    <property type="entry name" value="bZIP"/>
</dbReference>
<feature type="domain" description="BZIP" evidence="3">
    <location>
        <begin position="50"/>
        <end position="64"/>
    </location>
</feature>
<dbReference type="SMART" id="SM00338">
    <property type="entry name" value="BRLZ"/>
    <property type="match status" value="1"/>
</dbReference>
<feature type="compositionally biased region" description="Basic and acidic residues" evidence="2">
    <location>
        <begin position="350"/>
        <end position="359"/>
    </location>
</feature>
<proteinExistence type="predicted"/>
<evidence type="ECO:0000313" key="4">
    <source>
        <dbReference type="EMBL" id="KIJ25754.1"/>
    </source>
</evidence>
<feature type="compositionally biased region" description="Basic and acidic residues" evidence="2">
    <location>
        <begin position="422"/>
        <end position="433"/>
    </location>
</feature>
<evidence type="ECO:0000256" key="2">
    <source>
        <dbReference type="SAM" id="MobiDB-lite"/>
    </source>
</evidence>
<feature type="compositionally biased region" description="Polar residues" evidence="2">
    <location>
        <begin position="270"/>
        <end position="283"/>
    </location>
</feature>
<keyword evidence="1" id="KW-0175">Coiled coil</keyword>
<dbReference type="Gene3D" id="1.20.5.170">
    <property type="match status" value="1"/>
</dbReference>